<dbReference type="EC" id="2.7.8.7" evidence="8"/>
<keyword evidence="11" id="KW-1185">Reference proteome</keyword>
<dbReference type="GO" id="GO:0000287">
    <property type="term" value="F:magnesium ion binding"/>
    <property type="evidence" value="ECO:0007669"/>
    <property type="project" value="UniProtKB-UniRule"/>
</dbReference>
<comment type="catalytic activity">
    <reaction evidence="8">
        <text>apo-[ACP] + CoA = holo-[ACP] + adenosine 3',5'-bisphosphate + H(+)</text>
        <dbReference type="Rhea" id="RHEA:12068"/>
        <dbReference type="Rhea" id="RHEA-COMP:9685"/>
        <dbReference type="Rhea" id="RHEA-COMP:9690"/>
        <dbReference type="ChEBI" id="CHEBI:15378"/>
        <dbReference type="ChEBI" id="CHEBI:29999"/>
        <dbReference type="ChEBI" id="CHEBI:57287"/>
        <dbReference type="ChEBI" id="CHEBI:58343"/>
        <dbReference type="ChEBI" id="CHEBI:64479"/>
        <dbReference type="EC" id="2.7.8.7"/>
    </reaction>
</comment>
<evidence type="ECO:0000256" key="1">
    <source>
        <dbReference type="ARBA" id="ARBA00022516"/>
    </source>
</evidence>
<feature type="binding site" evidence="8">
    <location>
        <position position="8"/>
    </location>
    <ligand>
        <name>Mg(2+)</name>
        <dbReference type="ChEBI" id="CHEBI:18420"/>
    </ligand>
</feature>
<comment type="cofactor">
    <cofactor evidence="8">
        <name>Mg(2+)</name>
        <dbReference type="ChEBI" id="CHEBI:18420"/>
    </cofactor>
</comment>
<dbReference type="EMBL" id="JMKI01000047">
    <property type="protein sequence ID" value="KEJ91405.1"/>
    <property type="molecule type" value="Genomic_DNA"/>
</dbReference>
<keyword evidence="6 8" id="KW-0443">Lipid metabolism</keyword>
<evidence type="ECO:0000256" key="6">
    <source>
        <dbReference type="ARBA" id="ARBA00023098"/>
    </source>
</evidence>
<organism evidence="10 11">
    <name type="scientific">Synergistes jonesii</name>
    <dbReference type="NCBI Taxonomy" id="2754"/>
    <lineage>
        <taxon>Bacteria</taxon>
        <taxon>Thermotogati</taxon>
        <taxon>Synergistota</taxon>
        <taxon>Synergistia</taxon>
        <taxon>Synergistales</taxon>
        <taxon>Synergistaceae</taxon>
        <taxon>Synergistes</taxon>
    </lineage>
</organism>
<comment type="similarity">
    <text evidence="8">Belongs to the P-Pant transferase superfamily. AcpS family.</text>
</comment>
<dbReference type="Proteomes" id="UP000027665">
    <property type="component" value="Unassembled WGS sequence"/>
</dbReference>
<proteinExistence type="inferred from homology"/>
<evidence type="ECO:0000313" key="10">
    <source>
        <dbReference type="EMBL" id="KEJ91405.1"/>
    </source>
</evidence>
<evidence type="ECO:0000256" key="2">
    <source>
        <dbReference type="ARBA" id="ARBA00022679"/>
    </source>
</evidence>
<evidence type="ECO:0000256" key="8">
    <source>
        <dbReference type="HAMAP-Rule" id="MF_00101"/>
    </source>
</evidence>
<feature type="binding site" evidence="8">
    <location>
        <position position="55"/>
    </location>
    <ligand>
        <name>Mg(2+)</name>
        <dbReference type="ChEBI" id="CHEBI:18420"/>
    </ligand>
</feature>
<sequence>MIRGIGIDICDIERMKKALSRGGFAERVFSPAEIDYAGEGEAAAAHFAAAFAAREALAKAGGWGLASIGLGACEVLRSESGPAFNFSGEFRRRLEERGVKRVFLSITHEAGVAAAVVVLEGD</sequence>
<keyword evidence="2 8" id="KW-0808">Transferase</keyword>
<gene>
    <name evidence="8" type="primary">acpS</name>
    <name evidence="10" type="ORF">EH55_09320</name>
</gene>
<dbReference type="OrthoDB" id="517356at2"/>
<dbReference type="Gene3D" id="3.90.470.20">
    <property type="entry name" value="4'-phosphopantetheinyl transferase domain"/>
    <property type="match status" value="1"/>
</dbReference>
<keyword evidence="4 8" id="KW-0276">Fatty acid metabolism</keyword>
<dbReference type="GeneID" id="90984311"/>
<evidence type="ECO:0000256" key="4">
    <source>
        <dbReference type="ARBA" id="ARBA00022832"/>
    </source>
</evidence>
<dbReference type="Pfam" id="PF01648">
    <property type="entry name" value="ACPS"/>
    <property type="match status" value="1"/>
</dbReference>
<dbReference type="GO" id="GO:0005737">
    <property type="term" value="C:cytoplasm"/>
    <property type="evidence" value="ECO:0007669"/>
    <property type="project" value="UniProtKB-SubCell"/>
</dbReference>
<dbReference type="GO" id="GO:0006633">
    <property type="term" value="P:fatty acid biosynthetic process"/>
    <property type="evidence" value="ECO:0007669"/>
    <property type="project" value="UniProtKB-UniRule"/>
</dbReference>
<keyword evidence="8" id="KW-0963">Cytoplasm</keyword>
<accession>A0A073IPA5</accession>
<comment type="caution">
    <text evidence="10">The sequence shown here is derived from an EMBL/GenBank/DDBJ whole genome shotgun (WGS) entry which is preliminary data.</text>
</comment>
<keyword evidence="3 8" id="KW-0479">Metal-binding</keyword>
<dbReference type="NCBIfam" id="TIGR00516">
    <property type="entry name" value="acpS"/>
    <property type="match status" value="1"/>
</dbReference>
<dbReference type="GO" id="GO:0008897">
    <property type="term" value="F:holo-[acyl-carrier-protein] synthase activity"/>
    <property type="evidence" value="ECO:0007669"/>
    <property type="project" value="UniProtKB-UniRule"/>
</dbReference>
<feature type="domain" description="4'-phosphopantetheinyl transferase" evidence="9">
    <location>
        <begin position="4"/>
        <end position="94"/>
    </location>
</feature>
<dbReference type="STRING" id="2754.EH55_09320"/>
<evidence type="ECO:0000313" key="11">
    <source>
        <dbReference type="Proteomes" id="UP000027665"/>
    </source>
</evidence>
<dbReference type="HAMAP" id="MF_00101">
    <property type="entry name" value="AcpS"/>
    <property type="match status" value="1"/>
</dbReference>
<protein>
    <recommendedName>
        <fullName evidence="8">Holo-[acyl-carrier-protein] synthase</fullName>
        <shortName evidence="8">Holo-ACP synthase</shortName>
        <ecNumber evidence="8">2.7.8.7</ecNumber>
    </recommendedName>
    <alternativeName>
        <fullName evidence="8">4'-phosphopantetheinyl transferase AcpS</fullName>
    </alternativeName>
</protein>
<name>A0A073IPA5_9BACT</name>
<dbReference type="InterPro" id="IPR004568">
    <property type="entry name" value="Ppantetheine-prot_Trfase_dom"/>
</dbReference>
<evidence type="ECO:0000259" key="9">
    <source>
        <dbReference type="Pfam" id="PF01648"/>
    </source>
</evidence>
<dbReference type="RefSeq" id="WP_037977749.1">
    <property type="nucleotide sequence ID" value="NZ_JAWRIX010000022.1"/>
</dbReference>
<comment type="function">
    <text evidence="8">Transfers the 4'-phosphopantetheine moiety from coenzyme A to a Ser of acyl-carrier-protein.</text>
</comment>
<keyword evidence="5 8" id="KW-0460">Magnesium</keyword>
<keyword evidence="7 8" id="KW-0275">Fatty acid biosynthesis</keyword>
<evidence type="ECO:0000256" key="7">
    <source>
        <dbReference type="ARBA" id="ARBA00023160"/>
    </source>
</evidence>
<evidence type="ECO:0000256" key="5">
    <source>
        <dbReference type="ARBA" id="ARBA00022842"/>
    </source>
</evidence>
<dbReference type="eggNOG" id="COG0736">
    <property type="taxonomic scope" value="Bacteria"/>
</dbReference>
<dbReference type="NCBIfam" id="TIGR00556">
    <property type="entry name" value="pantethn_trn"/>
    <property type="match status" value="1"/>
</dbReference>
<comment type="subcellular location">
    <subcellularLocation>
        <location evidence="8">Cytoplasm</location>
    </subcellularLocation>
</comment>
<reference evidence="10 11" key="1">
    <citation type="submission" date="2014-04" db="EMBL/GenBank/DDBJ databases">
        <title>Draft Genome Sequence of Synergistes jonesii.</title>
        <authorList>
            <person name="Coil D.A."/>
            <person name="Eisen J.A."/>
            <person name="Holland-Moritz H.E."/>
        </authorList>
    </citation>
    <scope>NUCLEOTIDE SEQUENCE [LARGE SCALE GENOMIC DNA]</scope>
    <source>
        <strain evidence="10 11">78-1</strain>
    </source>
</reference>
<dbReference type="AlphaFoldDB" id="A0A073IPA5"/>
<evidence type="ECO:0000256" key="3">
    <source>
        <dbReference type="ARBA" id="ARBA00022723"/>
    </source>
</evidence>
<keyword evidence="1 8" id="KW-0444">Lipid biosynthesis</keyword>
<dbReference type="SUPFAM" id="SSF56214">
    <property type="entry name" value="4'-phosphopantetheinyl transferase"/>
    <property type="match status" value="1"/>
</dbReference>
<dbReference type="InterPro" id="IPR037143">
    <property type="entry name" value="4-PPantetheinyl_Trfase_dom_sf"/>
</dbReference>
<dbReference type="InterPro" id="IPR008278">
    <property type="entry name" value="4-PPantetheinyl_Trfase_dom"/>
</dbReference>
<dbReference type="InterPro" id="IPR002582">
    <property type="entry name" value="ACPS"/>
</dbReference>